<dbReference type="GO" id="GO:0070819">
    <property type="term" value="F:menaquinone-dependent protoporphyrinogen oxidase activity"/>
    <property type="evidence" value="ECO:0007669"/>
    <property type="project" value="UniProtKB-UniRule"/>
</dbReference>
<keyword evidence="6 7" id="KW-0627">Porphyrin biosynthesis</keyword>
<dbReference type="Pfam" id="PF12724">
    <property type="entry name" value="Flavodoxin_5"/>
    <property type="match status" value="1"/>
</dbReference>
<dbReference type="GO" id="GO:0004729">
    <property type="term" value="F:oxygen-dependent protoporphyrinogen oxidase activity"/>
    <property type="evidence" value="ECO:0007669"/>
    <property type="project" value="InterPro"/>
</dbReference>
<comment type="caution">
    <text evidence="9">The sequence shown here is derived from an EMBL/GenBank/DDBJ whole genome shotgun (WGS) entry which is preliminary data.</text>
</comment>
<evidence type="ECO:0000313" key="9">
    <source>
        <dbReference type="EMBL" id="RZO26036.1"/>
    </source>
</evidence>
<dbReference type="PANTHER" id="PTHR38030:SF2">
    <property type="entry name" value="PROTOPORPHYRINOGEN IX DEHYDROGENASE [QUINONE]"/>
    <property type="match status" value="1"/>
</dbReference>
<sequence length="177" mass="20823">MSRKVLFIHSSVDGHTAKICDHMSKKFDQKFNTETIPLEKAQFKDLESNEVIIIGASIRYGNHRPLLYKFINQNEKILNQRSAYFFTVNAVARRAEKRTIKNNPYVKKFLKKVNWSPKKIGIFPGKIDYPKYKFFDKHMIRLIMYFSGGPTDLNNSYEFTDWQEIDAFAEEIKKNNG</sequence>
<dbReference type="HAMAP" id="MF_00853">
    <property type="entry name" value="HemG"/>
    <property type="match status" value="1"/>
</dbReference>
<dbReference type="InterPro" id="IPR029039">
    <property type="entry name" value="Flavoprotein-like_sf"/>
</dbReference>
<protein>
    <recommendedName>
        <fullName evidence="7">Protoporphyrinogen IX dehydrogenase [quinone]</fullName>
        <ecNumber evidence="7">1.3.5.3</ecNumber>
    </recommendedName>
    <alternativeName>
        <fullName evidence="7">Protoporphyrinogen IX dehydrogenase [menaquinone]</fullName>
    </alternativeName>
    <alternativeName>
        <fullName evidence="7">Protoporphyrinogen IX dehydrogenase [ubiquinone]</fullName>
    </alternativeName>
    <alternativeName>
        <fullName evidence="7">Protoporphyrinogen oxidase</fullName>
        <shortName evidence="7">PPO</shortName>
    </alternativeName>
</protein>
<dbReference type="GO" id="GO:0006782">
    <property type="term" value="P:protoporphyrinogen IX biosynthetic process"/>
    <property type="evidence" value="ECO:0007669"/>
    <property type="project" value="UniProtKB-UniRule"/>
</dbReference>
<evidence type="ECO:0000256" key="3">
    <source>
        <dbReference type="ARBA" id="ARBA00022741"/>
    </source>
</evidence>
<keyword evidence="4 7" id="KW-0560">Oxidoreductase</keyword>
<dbReference type="GO" id="GO:0010181">
    <property type="term" value="F:FMN binding"/>
    <property type="evidence" value="ECO:0007669"/>
    <property type="project" value="UniProtKB-UniRule"/>
</dbReference>
<dbReference type="EMBL" id="SHBE01000007">
    <property type="protein sequence ID" value="RZO26036.1"/>
    <property type="molecule type" value="Genomic_DNA"/>
</dbReference>
<comment type="catalytic activity">
    <reaction evidence="7">
        <text>protoporphyrinogen IX + 3 a menaquinone = protoporphyrin IX + 3 a menaquinol</text>
        <dbReference type="Rhea" id="RHEA:27409"/>
        <dbReference type="Rhea" id="RHEA-COMP:9537"/>
        <dbReference type="Rhea" id="RHEA-COMP:9539"/>
        <dbReference type="ChEBI" id="CHEBI:16374"/>
        <dbReference type="ChEBI" id="CHEBI:18151"/>
        <dbReference type="ChEBI" id="CHEBI:57306"/>
        <dbReference type="ChEBI" id="CHEBI:57307"/>
        <dbReference type="EC" id="1.3.5.3"/>
    </reaction>
</comment>
<dbReference type="SUPFAM" id="SSF52218">
    <property type="entry name" value="Flavoproteins"/>
    <property type="match status" value="1"/>
</dbReference>
<dbReference type="GO" id="GO:0005886">
    <property type="term" value="C:plasma membrane"/>
    <property type="evidence" value="ECO:0007669"/>
    <property type="project" value="UniProtKB-SubCell"/>
</dbReference>
<dbReference type="UniPathway" id="UPA00251">
    <property type="reaction ID" value="UER00324"/>
</dbReference>
<reference evidence="9 10" key="1">
    <citation type="submission" date="2019-02" db="EMBL/GenBank/DDBJ databases">
        <title>Prokaryotic population dynamics and viral predation in marine succession experiment using metagenomics: the confinement effect.</title>
        <authorList>
            <person name="Haro-Moreno J.M."/>
            <person name="Rodriguez-Valera F."/>
            <person name="Lopez-Perez M."/>
        </authorList>
    </citation>
    <scope>NUCLEOTIDE SEQUENCE [LARGE SCALE GENOMIC DNA]</scope>
    <source>
        <strain evidence="9">MED-G159</strain>
    </source>
</reference>
<dbReference type="InterPro" id="IPR026816">
    <property type="entry name" value="Flavodoxin_dom"/>
</dbReference>
<proteinExistence type="inferred from homology"/>
<evidence type="ECO:0000256" key="7">
    <source>
        <dbReference type="HAMAP-Rule" id="MF_00853"/>
    </source>
</evidence>
<dbReference type="InterPro" id="IPR052200">
    <property type="entry name" value="Protoporphyrinogen_IX_DH"/>
</dbReference>
<organism evidence="9 10">
    <name type="scientific">SAR86 cluster bacterium</name>
    <dbReference type="NCBI Taxonomy" id="2030880"/>
    <lineage>
        <taxon>Bacteria</taxon>
        <taxon>Pseudomonadati</taxon>
        <taxon>Pseudomonadota</taxon>
        <taxon>Gammaproteobacteria</taxon>
        <taxon>SAR86 cluster</taxon>
    </lineage>
</organism>
<dbReference type="EC" id="1.3.5.3" evidence="7"/>
<dbReference type="AlphaFoldDB" id="A0A520MXY7"/>
<evidence type="ECO:0000256" key="5">
    <source>
        <dbReference type="ARBA" id="ARBA00023136"/>
    </source>
</evidence>
<dbReference type="PANTHER" id="PTHR38030">
    <property type="entry name" value="PROTOPORPHYRINOGEN IX DEHYDROGENASE [MENAQUINONE]"/>
    <property type="match status" value="1"/>
</dbReference>
<dbReference type="InterPro" id="IPR044264">
    <property type="entry name" value="HemG"/>
</dbReference>
<comment type="catalytic activity">
    <reaction evidence="7">
        <text>protoporphyrinogen IX + 3 a ubiquinone = protoporphyrin IX + 3 a ubiquinol</text>
        <dbReference type="Rhea" id="RHEA:63936"/>
        <dbReference type="Rhea" id="RHEA-COMP:9565"/>
        <dbReference type="Rhea" id="RHEA-COMP:9566"/>
        <dbReference type="ChEBI" id="CHEBI:16389"/>
        <dbReference type="ChEBI" id="CHEBI:17976"/>
        <dbReference type="ChEBI" id="CHEBI:57306"/>
        <dbReference type="ChEBI" id="CHEBI:57307"/>
    </reaction>
</comment>
<comment type="subcellular location">
    <subcellularLocation>
        <location evidence="7">Cell membrane</location>
        <topology evidence="7">Peripheral membrane protein</topology>
    </subcellularLocation>
</comment>
<evidence type="ECO:0000256" key="6">
    <source>
        <dbReference type="ARBA" id="ARBA00023244"/>
    </source>
</evidence>
<evidence type="ECO:0000256" key="1">
    <source>
        <dbReference type="ARBA" id="ARBA00022630"/>
    </source>
</evidence>
<comment type="similarity">
    <text evidence="7">Belongs to the HemG family.</text>
</comment>
<accession>A0A520MXY7</accession>
<keyword evidence="2 7" id="KW-0288">FMN</keyword>
<keyword evidence="1 7" id="KW-0285">Flavoprotein</keyword>
<comment type="pathway">
    <text evidence="7">Porphyrin-containing compound metabolism; protoporphyrin-IX biosynthesis; protoporphyrin-IX from protoporphyrinogen-IX: step 1/1.</text>
</comment>
<comment type="function">
    <text evidence="7">Catalyzes the 6-electron oxidation of protoporphyrinogen IX to form protoporphyrin IX; under anaerobic conditions uses menaquinone as an electron acceptor, under aerobic conditions uses ubiquinone as an electron acceptor.</text>
</comment>
<evidence type="ECO:0000256" key="2">
    <source>
        <dbReference type="ARBA" id="ARBA00022643"/>
    </source>
</evidence>
<dbReference type="Proteomes" id="UP000315825">
    <property type="component" value="Unassembled WGS sequence"/>
</dbReference>
<keyword evidence="7" id="KW-1003">Cell membrane</keyword>
<evidence type="ECO:0000256" key="4">
    <source>
        <dbReference type="ARBA" id="ARBA00023002"/>
    </source>
</evidence>
<keyword evidence="3 7" id="KW-0547">Nucleotide-binding</keyword>
<feature type="domain" description="Flavodoxin" evidence="8">
    <location>
        <begin position="6"/>
        <end position="153"/>
    </location>
</feature>
<evidence type="ECO:0000313" key="10">
    <source>
        <dbReference type="Proteomes" id="UP000315825"/>
    </source>
</evidence>
<comment type="catalytic activity">
    <reaction evidence="7">
        <text>protoporphyrinogen IX + 3 a quinone = protoporphyrin IX + 3 a quinol</text>
        <dbReference type="Rhea" id="RHEA:65032"/>
        <dbReference type="ChEBI" id="CHEBI:24646"/>
        <dbReference type="ChEBI" id="CHEBI:57306"/>
        <dbReference type="ChEBI" id="CHEBI:57307"/>
        <dbReference type="ChEBI" id="CHEBI:132124"/>
        <dbReference type="EC" id="1.3.5.3"/>
    </reaction>
</comment>
<name>A0A520MXY7_9GAMM</name>
<evidence type="ECO:0000259" key="8">
    <source>
        <dbReference type="Pfam" id="PF12724"/>
    </source>
</evidence>
<dbReference type="NCBIfam" id="NF008316">
    <property type="entry name" value="PRK11104.1"/>
    <property type="match status" value="1"/>
</dbReference>
<comment type="cofactor">
    <cofactor evidence="7">
        <name>FMN</name>
        <dbReference type="ChEBI" id="CHEBI:58210"/>
    </cofactor>
    <text evidence="7">Binds 1 FMN non-covalently per subunit.</text>
</comment>
<gene>
    <name evidence="7" type="primary">hemG</name>
    <name evidence="9" type="ORF">EVA92_04005</name>
</gene>
<keyword evidence="5" id="KW-0472">Membrane</keyword>
<dbReference type="Gene3D" id="3.40.50.360">
    <property type="match status" value="1"/>
</dbReference>